<evidence type="ECO:0000313" key="3">
    <source>
        <dbReference type="EMBL" id="WEL19733.1"/>
    </source>
</evidence>
<dbReference type="SUPFAM" id="SSF53137">
    <property type="entry name" value="Translational machinery components"/>
    <property type="match status" value="1"/>
</dbReference>
<dbReference type="InterPro" id="IPR040783">
    <property type="entry name" value="VLRF1"/>
</dbReference>
<sequence>MKLPWDNSELENELKRLENKIEELEEQKQRAEKRFEAEKERRSELSAEKQEAEKQLKKLRQKLDQANKTSVEEKDFTETREKQLLTVKQVNNGLDKLESVKSSENDLLTVYSPGEISEIDRYRDLKNSASKDAIEGFEGLESFIGFTDELFFSVLIESRPFFSSEWHSSDGFDTENLREFIEEEKTWVIAAAGKTRIVKEENGDIKEVEEVKTRVDRKHTQGGFSQGRFERKRQEQIENHLKAVKEKLKAENPYVVGERSLAKKLPGKYLGGFDDNLSLVDGLYSFRLIG</sequence>
<dbReference type="Pfam" id="PF18859">
    <property type="entry name" value="acVLRF1"/>
    <property type="match status" value="1"/>
</dbReference>
<dbReference type="GeneID" id="90590156"/>
<organism evidence="3 4">
    <name type="scientific">Candidatus Nanohalococcus occultus</name>
    <dbReference type="NCBI Taxonomy" id="2978047"/>
    <lineage>
        <taxon>Archaea</taxon>
        <taxon>Candidatus Nanohalarchaeota</taxon>
        <taxon>Candidatus Nanohalarchaeota incertae sedis</taxon>
        <taxon>Candidatus Nanohalococcus</taxon>
    </lineage>
</organism>
<protein>
    <submittedName>
        <fullName evidence="3">Peptide chain release factor eRF1</fullName>
    </submittedName>
</protein>
<dbReference type="Proteomes" id="UP001218034">
    <property type="component" value="Chromosome"/>
</dbReference>
<dbReference type="EMBL" id="CP104395">
    <property type="protein sequence ID" value="WEL19733.1"/>
    <property type="molecule type" value="Genomic_DNA"/>
</dbReference>
<keyword evidence="4" id="KW-1185">Reference proteome</keyword>
<feature type="domain" description="Actinobacteria/chloroflexi VLRF1 release factor" evidence="2">
    <location>
        <begin position="201"/>
        <end position="264"/>
    </location>
</feature>
<reference evidence="3 4" key="1">
    <citation type="submission" date="2022-09" db="EMBL/GenBank/DDBJ databases">
        <title>Xylan utilization by haloarchaea-nanohaloarchaea associations.</title>
        <authorList>
            <person name="Yakimov M."/>
        </authorList>
    </citation>
    <scope>NUCLEOTIDE SEQUENCE [LARGE SCALE GENOMIC DNA]</scope>
    <source>
        <strain evidence="3 4">SVXNc</strain>
    </source>
</reference>
<proteinExistence type="predicted"/>
<dbReference type="RefSeq" id="WP_347721565.1">
    <property type="nucleotide sequence ID" value="NZ_CP104395.1"/>
</dbReference>
<evidence type="ECO:0000259" key="2">
    <source>
        <dbReference type="Pfam" id="PF18859"/>
    </source>
</evidence>
<gene>
    <name evidence="3" type="primary">eRF1-2</name>
    <name evidence="3" type="ORF">SVXNc_0719</name>
</gene>
<accession>A0ABY8CIM3</accession>
<evidence type="ECO:0000256" key="1">
    <source>
        <dbReference type="SAM" id="MobiDB-lite"/>
    </source>
</evidence>
<dbReference type="Gene3D" id="3.30.420.60">
    <property type="entry name" value="eRF1 domain 2"/>
    <property type="match status" value="1"/>
</dbReference>
<feature type="region of interest" description="Disordered" evidence="1">
    <location>
        <begin position="25"/>
        <end position="75"/>
    </location>
</feature>
<name>A0ABY8CIM3_9ARCH</name>
<dbReference type="InterPro" id="IPR042226">
    <property type="entry name" value="eFR1_2_sf"/>
</dbReference>
<evidence type="ECO:0000313" key="4">
    <source>
        <dbReference type="Proteomes" id="UP001218034"/>
    </source>
</evidence>